<evidence type="ECO:0000313" key="6">
    <source>
        <dbReference type="Proteomes" id="UP001367676"/>
    </source>
</evidence>
<organism evidence="5 6">
    <name type="scientific">Parthenolecanium corni</name>
    <dbReference type="NCBI Taxonomy" id="536013"/>
    <lineage>
        <taxon>Eukaryota</taxon>
        <taxon>Metazoa</taxon>
        <taxon>Ecdysozoa</taxon>
        <taxon>Arthropoda</taxon>
        <taxon>Hexapoda</taxon>
        <taxon>Insecta</taxon>
        <taxon>Pterygota</taxon>
        <taxon>Neoptera</taxon>
        <taxon>Paraneoptera</taxon>
        <taxon>Hemiptera</taxon>
        <taxon>Sternorrhyncha</taxon>
        <taxon>Coccoidea</taxon>
        <taxon>Coccidae</taxon>
        <taxon>Parthenolecanium</taxon>
    </lineage>
</organism>
<feature type="compositionally biased region" description="Polar residues" evidence="4">
    <location>
        <begin position="15"/>
        <end position="30"/>
    </location>
</feature>
<dbReference type="InterPro" id="IPR006170">
    <property type="entry name" value="PBP/GOBP"/>
</dbReference>
<evidence type="ECO:0000313" key="5">
    <source>
        <dbReference type="EMBL" id="KAK7603229.1"/>
    </source>
</evidence>
<dbReference type="SUPFAM" id="SSF47565">
    <property type="entry name" value="Insect pheromone/odorant-binding proteins"/>
    <property type="match status" value="1"/>
</dbReference>
<feature type="compositionally biased region" description="Polar residues" evidence="4">
    <location>
        <begin position="38"/>
        <end position="63"/>
    </location>
</feature>
<proteinExistence type="inferred from homology"/>
<feature type="region of interest" description="Disordered" evidence="4">
    <location>
        <begin position="621"/>
        <end position="640"/>
    </location>
</feature>
<feature type="compositionally biased region" description="Basic residues" evidence="4">
    <location>
        <begin position="66"/>
        <end position="80"/>
    </location>
</feature>
<evidence type="ECO:0000256" key="2">
    <source>
        <dbReference type="ARBA" id="ARBA00008098"/>
    </source>
</evidence>
<dbReference type="Gene3D" id="1.10.238.20">
    <property type="entry name" value="Pheromone/general odorant binding protein domain"/>
    <property type="match status" value="1"/>
</dbReference>
<dbReference type="PANTHER" id="PTHR21066:SF9">
    <property type="entry name" value="ODORANT-BINDING PROTEIN 59A"/>
    <property type="match status" value="1"/>
</dbReference>
<comment type="similarity">
    <text evidence="2">Belongs to the PBP/GOBP family.</text>
</comment>
<dbReference type="GO" id="GO:0005576">
    <property type="term" value="C:extracellular region"/>
    <property type="evidence" value="ECO:0007669"/>
    <property type="project" value="UniProtKB-SubCell"/>
</dbReference>
<keyword evidence="3" id="KW-0964">Secreted</keyword>
<name>A0AAN9Y9H4_9HEMI</name>
<feature type="compositionally biased region" description="Polar residues" evidence="4">
    <location>
        <begin position="773"/>
        <end position="798"/>
    </location>
</feature>
<dbReference type="InterPro" id="IPR036728">
    <property type="entry name" value="PBP_GOBP_sf"/>
</dbReference>
<gene>
    <name evidence="5" type="ORF">V9T40_003228</name>
</gene>
<dbReference type="AlphaFoldDB" id="A0AAN9Y9H4"/>
<evidence type="ECO:0000256" key="4">
    <source>
        <dbReference type="SAM" id="MobiDB-lite"/>
    </source>
</evidence>
<sequence>MAVLSLNLAPYSIQDVQSTSRPPISNSTSTDKVKRITPQFQNQTSLTPPTSYATSTSNFTILPSQKKAKKKRVVKRKRKSKSADNASAHSRLYEVKAPQDLQTKSDMQILQYYAQPLNTIDLNVPPVSTYDYDSLPGSNAFSSMNQNSLFVTNSNYMTAIPTNPLPPTVAPLHIPYKTLPQNEFGHPELAPRPFSLKHINYNWNPPPEAHHFKPIPILDPFNLYRRPRPVKYRGSPVHAQKIIATAKPVTSSVSMLPPVSVTHVYKYTDNNGLKIPFLQPDDSLDDSIPILSAALNEHLHERITNVGMKNYLTPPKIGQPFLYNMPLTLSPLSNELQLLNKYNAELHSQIHQSADEHPDSDEVNETQEEKNYTDDDVKKALEYIQNLKKDKSTHGRGSKKYRNGGDESAESKSSRKTKKKPKENAEYEDEDEDESDGKRGTRRRRKKPKNKEHIFEEDDDFQLEPFSDDDKTQEESKKSIVKAGRQDHRDHVRSQESQIVPSVDEENAEFNFEDNANIGNGEGNERVEFQMHGLKGPESYKFGYDTGKGTREHMKQQQDFYNLAANCMKASMNITSSTSGSGDYNHRHQPGRPNRPNNYDDYYDTNQHTDNRYNRNKISFSNIDEGSRDSNMCNSRMESNNYRRNDHRDEMRYSRYRKKRDTTIVQKYVRKNSTTAGIKKSPLEEIGACVIHCIFREMKMLNSDSKADRQAMSYVMTNRIQNPELREFIQDSIEECFDIMDSDGPEEQCEFSKKLILCLEEKAKRGCEDWEVSENSSTGTSGGYSFNKQSGTRNNNEQMPHKKY</sequence>
<evidence type="ECO:0000256" key="1">
    <source>
        <dbReference type="ARBA" id="ARBA00004613"/>
    </source>
</evidence>
<feature type="compositionally biased region" description="Basic and acidic residues" evidence="4">
    <location>
        <begin position="403"/>
        <end position="413"/>
    </location>
</feature>
<feature type="region of interest" description="Disordered" evidence="4">
    <location>
        <begin position="15"/>
        <end position="91"/>
    </location>
</feature>
<accession>A0AAN9Y9H4</accession>
<comment type="caution">
    <text evidence="5">The sequence shown here is derived from an EMBL/GenBank/DDBJ whole genome shotgun (WGS) entry which is preliminary data.</text>
</comment>
<feature type="region of interest" description="Disordered" evidence="4">
    <location>
        <begin position="352"/>
        <end position="496"/>
    </location>
</feature>
<dbReference type="PANTHER" id="PTHR21066">
    <property type="entry name" value="ODORANT-BINDING PROTEIN 59A-RELATED"/>
    <property type="match status" value="1"/>
</dbReference>
<dbReference type="Pfam" id="PF01395">
    <property type="entry name" value="PBP_GOBP"/>
    <property type="match status" value="1"/>
</dbReference>
<dbReference type="EMBL" id="JBBCAQ010000006">
    <property type="protein sequence ID" value="KAK7603229.1"/>
    <property type="molecule type" value="Genomic_DNA"/>
</dbReference>
<feature type="compositionally biased region" description="Basic and acidic residues" evidence="4">
    <location>
        <begin position="468"/>
        <end position="494"/>
    </location>
</feature>
<feature type="compositionally biased region" description="Basic residues" evidence="4">
    <location>
        <begin position="440"/>
        <end position="450"/>
    </location>
</feature>
<evidence type="ECO:0000256" key="3">
    <source>
        <dbReference type="ARBA" id="ARBA00022525"/>
    </source>
</evidence>
<dbReference type="Proteomes" id="UP001367676">
    <property type="component" value="Unassembled WGS sequence"/>
</dbReference>
<comment type="subcellular location">
    <subcellularLocation>
        <location evidence="1">Secreted</location>
    </subcellularLocation>
</comment>
<feature type="region of interest" description="Disordered" evidence="4">
    <location>
        <begin position="575"/>
        <end position="612"/>
    </location>
</feature>
<dbReference type="InterPro" id="IPR052295">
    <property type="entry name" value="Odorant-binding_protein"/>
</dbReference>
<keyword evidence="6" id="KW-1185">Reference proteome</keyword>
<dbReference type="CDD" id="cd23992">
    <property type="entry name" value="PBP_GOBP"/>
    <property type="match status" value="1"/>
</dbReference>
<feature type="region of interest" description="Disordered" evidence="4">
    <location>
        <begin position="766"/>
        <end position="804"/>
    </location>
</feature>
<feature type="compositionally biased region" description="Basic and acidic residues" evidence="4">
    <location>
        <begin position="367"/>
        <end position="393"/>
    </location>
</feature>
<protein>
    <submittedName>
        <fullName evidence="5">Uncharacterized protein</fullName>
    </submittedName>
</protein>
<feature type="compositionally biased region" description="Acidic residues" evidence="4">
    <location>
        <begin position="426"/>
        <end position="435"/>
    </location>
</feature>
<reference evidence="5 6" key="1">
    <citation type="submission" date="2024-03" db="EMBL/GenBank/DDBJ databases">
        <title>Adaptation during the transition from Ophiocordyceps entomopathogen to insect associate is accompanied by gene loss and intensified selection.</title>
        <authorList>
            <person name="Ward C.M."/>
            <person name="Onetto C.A."/>
            <person name="Borneman A.R."/>
        </authorList>
    </citation>
    <scope>NUCLEOTIDE SEQUENCE [LARGE SCALE GENOMIC DNA]</scope>
    <source>
        <strain evidence="5">AWRI1</strain>
        <tissue evidence="5">Single Adult Female</tissue>
    </source>
</reference>
<dbReference type="GO" id="GO:0005549">
    <property type="term" value="F:odorant binding"/>
    <property type="evidence" value="ECO:0007669"/>
    <property type="project" value="InterPro"/>
</dbReference>